<evidence type="ECO:0000313" key="7">
    <source>
        <dbReference type="Proteomes" id="UP000278804"/>
    </source>
</evidence>
<dbReference type="GO" id="GO:0051287">
    <property type="term" value="F:NAD binding"/>
    <property type="evidence" value="ECO:0007669"/>
    <property type="project" value="InterPro"/>
</dbReference>
<keyword evidence="2" id="KW-0520">NAD</keyword>
<dbReference type="GO" id="GO:0008720">
    <property type="term" value="F:D-lactate dehydrogenase (NAD+) activity"/>
    <property type="evidence" value="ECO:0007669"/>
    <property type="project" value="TreeGrafter"/>
</dbReference>
<dbReference type="Proteomes" id="UP000278804">
    <property type="component" value="Chromosome"/>
</dbReference>
<evidence type="ECO:0000259" key="5">
    <source>
        <dbReference type="Pfam" id="PF02826"/>
    </source>
</evidence>
<dbReference type="Gene3D" id="3.40.50.720">
    <property type="entry name" value="NAD(P)-binding Rossmann-like Domain"/>
    <property type="match status" value="2"/>
</dbReference>
<dbReference type="EMBL" id="CP034234">
    <property type="protein sequence ID" value="AZK43500.1"/>
    <property type="molecule type" value="Genomic_DNA"/>
</dbReference>
<evidence type="ECO:0000256" key="2">
    <source>
        <dbReference type="ARBA" id="ARBA00023027"/>
    </source>
</evidence>
<keyword evidence="3" id="KW-0560">Oxidoreductase</keyword>
<proteinExistence type="inferred from homology"/>
<dbReference type="Pfam" id="PF02826">
    <property type="entry name" value="2-Hacid_dh_C"/>
    <property type="match status" value="1"/>
</dbReference>
<name>A0A3Q8S6I0_9FIRM</name>
<sequence length="330" mass="37084">MKLLCYGVRPVEKQFFVELNEKFNFDLVLTEKMLNDETVHMAEGCEAVMLRGNCPGNRQNLEIYKNYGVKYVLTRTVGYNHIDLEAAKEFGLKVAYVPFYSPNAIAELALTLSLTLARHTQYTANNTHNGNFKIDDFMFSKEIRKSTVGIIGLGKIGFTAATIFKGVGANVIGYDVVEKDYLGDTCTQVDLETLLKESDIISMHMPYFKGSNDEFLNAEKIAQMKDGVIVMNTSRGELQNINDILDAVESGKIQGFAADVLANETKYFNKDLSGEAFDELQTRLNNLYPRVLVTPHVGSYTDEAVSNMVEYSYENLQEFIEKGESKNQLV</sequence>
<dbReference type="InterPro" id="IPR036291">
    <property type="entry name" value="NAD(P)-bd_dom_sf"/>
</dbReference>
<dbReference type="InterPro" id="IPR006139">
    <property type="entry name" value="D-isomer_2_OHA_DH_cat_dom"/>
</dbReference>
<dbReference type="InterPro" id="IPR029752">
    <property type="entry name" value="D-isomer_DH_CS1"/>
</dbReference>
<dbReference type="KEGG" id="eri:EEI45_00560"/>
<dbReference type="SUPFAM" id="SSF51735">
    <property type="entry name" value="NAD(P)-binding Rossmann-fold domains"/>
    <property type="match status" value="1"/>
</dbReference>
<dbReference type="RefSeq" id="WP_125163724.1">
    <property type="nucleotide sequence ID" value="NZ_CP034234.1"/>
</dbReference>
<gene>
    <name evidence="6" type="ORF">EEI45_00560</name>
</gene>
<dbReference type="PROSITE" id="PS00065">
    <property type="entry name" value="D_2_HYDROXYACID_DH_1"/>
    <property type="match status" value="1"/>
</dbReference>
<accession>A0A3Q8S6I0</accession>
<dbReference type="CDD" id="cd12184">
    <property type="entry name" value="HGDH_like"/>
    <property type="match status" value="1"/>
</dbReference>
<comment type="similarity">
    <text evidence="1 3">Belongs to the D-isomer specific 2-hydroxyacid dehydrogenase family.</text>
</comment>
<dbReference type="PANTHER" id="PTHR43026:SF1">
    <property type="entry name" value="2-HYDROXYACID DEHYDROGENASE HOMOLOG 1-RELATED"/>
    <property type="match status" value="1"/>
</dbReference>
<organism evidence="6 7">
    <name type="scientific">Erysipelothrix piscisicarius</name>
    <dbReference type="NCBI Taxonomy" id="2485784"/>
    <lineage>
        <taxon>Bacteria</taxon>
        <taxon>Bacillati</taxon>
        <taxon>Bacillota</taxon>
        <taxon>Erysipelotrichia</taxon>
        <taxon>Erysipelotrichales</taxon>
        <taxon>Erysipelotrichaceae</taxon>
        <taxon>Erysipelothrix</taxon>
    </lineage>
</organism>
<dbReference type="InterPro" id="IPR006140">
    <property type="entry name" value="D-isomer_DH_NAD-bd"/>
</dbReference>
<feature type="domain" description="D-isomer specific 2-hydroxyacid dehydrogenase NAD-binding" evidence="5">
    <location>
        <begin position="111"/>
        <end position="298"/>
    </location>
</feature>
<dbReference type="PANTHER" id="PTHR43026">
    <property type="entry name" value="2-HYDROXYACID DEHYDROGENASE HOMOLOG 1-RELATED"/>
    <property type="match status" value="1"/>
</dbReference>
<dbReference type="AlphaFoldDB" id="A0A3Q8S6I0"/>
<dbReference type="InterPro" id="IPR058205">
    <property type="entry name" value="D-LDH-like"/>
</dbReference>
<keyword evidence="7" id="KW-1185">Reference proteome</keyword>
<dbReference type="Pfam" id="PF00389">
    <property type="entry name" value="2-Hacid_dh"/>
    <property type="match status" value="1"/>
</dbReference>
<dbReference type="SUPFAM" id="SSF52283">
    <property type="entry name" value="Formate/glycerate dehydrogenase catalytic domain-like"/>
    <property type="match status" value="1"/>
</dbReference>
<evidence type="ECO:0000313" key="6">
    <source>
        <dbReference type="EMBL" id="AZK43500.1"/>
    </source>
</evidence>
<evidence type="ECO:0000256" key="1">
    <source>
        <dbReference type="ARBA" id="ARBA00005854"/>
    </source>
</evidence>
<evidence type="ECO:0000256" key="3">
    <source>
        <dbReference type="RuleBase" id="RU003719"/>
    </source>
</evidence>
<protein>
    <submittedName>
        <fullName evidence="6">Lactate dehydrogenase</fullName>
    </submittedName>
</protein>
<feature type="domain" description="D-isomer specific 2-hydroxyacid dehydrogenase catalytic" evidence="4">
    <location>
        <begin position="9"/>
        <end position="328"/>
    </location>
</feature>
<evidence type="ECO:0000259" key="4">
    <source>
        <dbReference type="Pfam" id="PF00389"/>
    </source>
</evidence>
<reference evidence="6 7" key="1">
    <citation type="journal article" date="2020" name="Int. J. Syst. Evol. Microbiol.">
        <title>Description of Erysipelothrix piscisicarius sp. nov., an emergent fish pathogen, and assessment of virulence using a tiger barb (Puntigrus tetrazona) infection model.</title>
        <authorList>
            <person name="Pomaranski E.K."/>
            <person name="Griffin M.J."/>
            <person name="Camus A.C."/>
            <person name="Armwood A.R."/>
            <person name="Shelley J."/>
            <person name="Waldbieser G.C."/>
            <person name="LaFrentz B.R."/>
            <person name="Garcia J.C."/>
            <person name="Yanong R."/>
            <person name="Soto E."/>
        </authorList>
    </citation>
    <scope>NUCLEOTIDE SEQUENCE [LARGE SCALE GENOMIC DNA]</scope>
    <source>
        <strain evidence="6 7">15TAL0474</strain>
    </source>
</reference>